<dbReference type="AlphaFoldDB" id="A0A395M605"/>
<dbReference type="Proteomes" id="UP000265631">
    <property type="component" value="Unassembled WGS sequence"/>
</dbReference>
<accession>A0A395M605</accession>
<evidence type="ECO:0000313" key="1">
    <source>
        <dbReference type="EMBL" id="RFN43322.1"/>
    </source>
</evidence>
<evidence type="ECO:0000313" key="2">
    <source>
        <dbReference type="Proteomes" id="UP000265631"/>
    </source>
</evidence>
<keyword evidence="2" id="KW-1185">Reference proteome</keyword>
<protein>
    <submittedName>
        <fullName evidence="1">Uncharacterized protein</fullName>
    </submittedName>
</protein>
<gene>
    <name evidence="1" type="ORF">FIE12Z_12450</name>
</gene>
<name>A0A395M605_9HYPO</name>
<reference evidence="1 2" key="1">
    <citation type="journal article" date="2018" name="PLoS Pathog.">
        <title>Evolution of structural diversity of trichothecenes, a family of toxins produced by plant pathogenic and entomopathogenic fungi.</title>
        <authorList>
            <person name="Proctor R.H."/>
            <person name="McCormick S.P."/>
            <person name="Kim H.S."/>
            <person name="Cardoza R.E."/>
            <person name="Stanley A.M."/>
            <person name="Lindo L."/>
            <person name="Kelly A."/>
            <person name="Brown D.W."/>
            <person name="Lee T."/>
            <person name="Vaughan M.M."/>
            <person name="Alexander N.J."/>
            <person name="Busman M."/>
            <person name="Gutierrez S."/>
        </authorList>
    </citation>
    <scope>NUCLEOTIDE SEQUENCE [LARGE SCALE GENOMIC DNA]</scope>
    <source>
        <strain evidence="1 2">NRRL 13405</strain>
    </source>
</reference>
<comment type="caution">
    <text evidence="1">The sequence shown here is derived from an EMBL/GenBank/DDBJ whole genome shotgun (WGS) entry which is preliminary data.</text>
</comment>
<sequence length="203" mass="21951">MSSHRAVSILNETLNDNPTIQSQKETLPQLQSYNTNLPHYNSISYIMNFKSALFAAVMAMCGHAENRVNVFYSESSFSTIAGPKGGNVHGHSSGITVADMEGKPLWNDKEPGGVAACINPNMELRIWSSCWDGEYIFNCGVDLYANIQSCGVKTSGGRSFYGEVDASIDFIGIAISLSNTCSLSIPTRDNCDGATFHVVAHNP</sequence>
<dbReference type="EMBL" id="PXXK01000594">
    <property type="protein sequence ID" value="RFN43322.1"/>
    <property type="molecule type" value="Genomic_DNA"/>
</dbReference>
<organism evidence="1 2">
    <name type="scientific">Fusarium flagelliforme</name>
    <dbReference type="NCBI Taxonomy" id="2675880"/>
    <lineage>
        <taxon>Eukaryota</taxon>
        <taxon>Fungi</taxon>
        <taxon>Dikarya</taxon>
        <taxon>Ascomycota</taxon>
        <taxon>Pezizomycotina</taxon>
        <taxon>Sordariomycetes</taxon>
        <taxon>Hypocreomycetidae</taxon>
        <taxon>Hypocreales</taxon>
        <taxon>Nectriaceae</taxon>
        <taxon>Fusarium</taxon>
        <taxon>Fusarium incarnatum-equiseti species complex</taxon>
    </lineage>
</organism>
<proteinExistence type="predicted"/>